<dbReference type="AlphaFoldDB" id="A0A4R9BCF7"/>
<dbReference type="EMBL" id="SOHH01000044">
    <property type="protein sequence ID" value="TFD80368.1"/>
    <property type="molecule type" value="Genomic_DNA"/>
</dbReference>
<dbReference type="InterPro" id="IPR050808">
    <property type="entry name" value="Phage_Integrase"/>
</dbReference>
<keyword evidence="3" id="KW-0238">DNA-binding</keyword>
<dbReference type="Pfam" id="PF00589">
    <property type="entry name" value="Phage_integrase"/>
    <property type="match status" value="1"/>
</dbReference>
<dbReference type="GO" id="GO:0003677">
    <property type="term" value="F:DNA binding"/>
    <property type="evidence" value="ECO:0007669"/>
    <property type="project" value="UniProtKB-KW"/>
</dbReference>
<dbReference type="InterPro" id="IPR013762">
    <property type="entry name" value="Integrase-like_cat_sf"/>
</dbReference>
<dbReference type="GO" id="GO:0015074">
    <property type="term" value="P:DNA integration"/>
    <property type="evidence" value="ECO:0007669"/>
    <property type="project" value="UniProtKB-KW"/>
</dbReference>
<evidence type="ECO:0000256" key="1">
    <source>
        <dbReference type="ARBA" id="ARBA00008857"/>
    </source>
</evidence>
<dbReference type="Gene3D" id="1.10.150.130">
    <property type="match status" value="1"/>
</dbReference>
<accession>A0A4R9BCF7</accession>
<keyword evidence="7" id="KW-1185">Reference proteome</keyword>
<comment type="similarity">
    <text evidence="1">Belongs to the 'phage' integrase family.</text>
</comment>
<feature type="domain" description="Tyr recombinase" evidence="5">
    <location>
        <begin position="179"/>
        <end position="376"/>
    </location>
</feature>
<gene>
    <name evidence="6" type="ORF">E3T48_04940</name>
</gene>
<protein>
    <recommendedName>
        <fullName evidence="5">Tyr recombinase domain-containing protein</fullName>
    </recommendedName>
</protein>
<organism evidence="6 7">
    <name type="scientific">Cryobacterium fucosi</name>
    <dbReference type="NCBI Taxonomy" id="1259157"/>
    <lineage>
        <taxon>Bacteria</taxon>
        <taxon>Bacillati</taxon>
        <taxon>Actinomycetota</taxon>
        <taxon>Actinomycetes</taxon>
        <taxon>Micrococcales</taxon>
        <taxon>Microbacteriaceae</taxon>
        <taxon>Cryobacterium</taxon>
    </lineage>
</organism>
<dbReference type="InterPro" id="IPR010998">
    <property type="entry name" value="Integrase_recombinase_N"/>
</dbReference>
<dbReference type="Proteomes" id="UP000298313">
    <property type="component" value="Unassembled WGS sequence"/>
</dbReference>
<proteinExistence type="inferred from homology"/>
<dbReference type="RefSeq" id="WP_134522723.1">
    <property type="nucleotide sequence ID" value="NZ_SOHH01000044.1"/>
</dbReference>
<dbReference type="InterPro" id="IPR053876">
    <property type="entry name" value="Phage_int_M"/>
</dbReference>
<dbReference type="InterPro" id="IPR002104">
    <property type="entry name" value="Integrase_catalytic"/>
</dbReference>
<dbReference type="OrthoDB" id="4326943at2"/>
<dbReference type="PROSITE" id="PS51898">
    <property type="entry name" value="TYR_RECOMBINASE"/>
    <property type="match status" value="1"/>
</dbReference>
<sequence>MARPRMGIGTYGTINTSEVQPGKWRARTRYRFTDGRARQVEKYGASRAKATSALKQALTTIEADRGGELKPTTSLRVLAQMFLDAKRDVGRSEGTLETYGYAVSAHIIPKIGNLTVAEAKPERLQPFLNRIEKESGAGAAKNCRSTLSGMMALAVVNGATEKNPVRELERISRSRAKRRGSAAIPLDELPAFLAIARADADLMRWDTVGLIEFMLSSGWRVAEVCALDVTSVDFSAGTATVEAINVRVKGLGVVRQNFPKTEKSARITPLPAQTMELLHRRHEVLREFTTLLFPTPLMRLRDPSNTQREIRDRRDVLGYPALSTHSFRKTVATILDQEGLSATEIADYLGHENPSMTQDVYMNTIKGSKRAAEVMGQRLDGLI</sequence>
<dbReference type="CDD" id="cd01189">
    <property type="entry name" value="INT_ICEBs1_C_like"/>
    <property type="match status" value="1"/>
</dbReference>
<evidence type="ECO:0000313" key="6">
    <source>
        <dbReference type="EMBL" id="TFD80368.1"/>
    </source>
</evidence>
<dbReference type="Gene3D" id="1.10.443.10">
    <property type="entry name" value="Intergrase catalytic core"/>
    <property type="match status" value="1"/>
</dbReference>
<dbReference type="Pfam" id="PF22022">
    <property type="entry name" value="Phage_int_M"/>
    <property type="match status" value="1"/>
</dbReference>
<evidence type="ECO:0000256" key="3">
    <source>
        <dbReference type="ARBA" id="ARBA00023125"/>
    </source>
</evidence>
<reference evidence="6 7" key="1">
    <citation type="submission" date="2019-03" db="EMBL/GenBank/DDBJ databases">
        <title>Genomics of glacier-inhabiting Cryobacterium strains.</title>
        <authorList>
            <person name="Liu Q."/>
            <person name="Xin Y.-H."/>
        </authorList>
    </citation>
    <scope>NUCLEOTIDE SEQUENCE [LARGE SCALE GENOMIC DNA]</scope>
    <source>
        <strain evidence="6 7">Hh4</strain>
    </source>
</reference>
<evidence type="ECO:0000256" key="4">
    <source>
        <dbReference type="ARBA" id="ARBA00023172"/>
    </source>
</evidence>
<dbReference type="PANTHER" id="PTHR30629:SF6">
    <property type="entry name" value="PROPHAGE INTEGRASE INTA-RELATED"/>
    <property type="match status" value="1"/>
</dbReference>
<dbReference type="InterPro" id="IPR011010">
    <property type="entry name" value="DNA_brk_join_enz"/>
</dbReference>
<dbReference type="PANTHER" id="PTHR30629">
    <property type="entry name" value="PROPHAGE INTEGRASE"/>
    <property type="match status" value="1"/>
</dbReference>
<name>A0A4R9BCF7_9MICO</name>
<evidence type="ECO:0000313" key="7">
    <source>
        <dbReference type="Proteomes" id="UP000298313"/>
    </source>
</evidence>
<dbReference type="GO" id="GO:0006310">
    <property type="term" value="P:DNA recombination"/>
    <property type="evidence" value="ECO:0007669"/>
    <property type="project" value="UniProtKB-KW"/>
</dbReference>
<keyword evidence="4" id="KW-0233">DNA recombination</keyword>
<evidence type="ECO:0000259" key="5">
    <source>
        <dbReference type="PROSITE" id="PS51898"/>
    </source>
</evidence>
<comment type="caution">
    <text evidence="6">The sequence shown here is derived from an EMBL/GenBank/DDBJ whole genome shotgun (WGS) entry which is preliminary data.</text>
</comment>
<keyword evidence="2" id="KW-0229">DNA integration</keyword>
<dbReference type="SUPFAM" id="SSF56349">
    <property type="entry name" value="DNA breaking-rejoining enzymes"/>
    <property type="match status" value="1"/>
</dbReference>
<evidence type="ECO:0000256" key="2">
    <source>
        <dbReference type="ARBA" id="ARBA00022908"/>
    </source>
</evidence>